<keyword evidence="1" id="KW-0479">Metal-binding</keyword>
<dbReference type="SUPFAM" id="SSF53639">
    <property type="entry name" value="AraD/HMP-PK domain-like"/>
    <property type="match status" value="1"/>
</dbReference>
<dbReference type="InterPro" id="IPR050197">
    <property type="entry name" value="Aldolase_class_II_sugar_metab"/>
</dbReference>
<protein>
    <submittedName>
        <fullName evidence="4">Class II aldolase/adducin family protein</fullName>
    </submittedName>
</protein>
<dbReference type="EMBL" id="BAAAZO010000002">
    <property type="protein sequence ID" value="GAA3598158.1"/>
    <property type="molecule type" value="Genomic_DNA"/>
</dbReference>
<feature type="domain" description="Class II aldolase/adducin N-terminal" evidence="3">
    <location>
        <begin position="5"/>
        <end position="178"/>
    </location>
</feature>
<evidence type="ECO:0000259" key="3">
    <source>
        <dbReference type="SMART" id="SM01007"/>
    </source>
</evidence>
<evidence type="ECO:0000313" key="5">
    <source>
        <dbReference type="Proteomes" id="UP001501074"/>
    </source>
</evidence>
<keyword evidence="5" id="KW-1185">Reference proteome</keyword>
<dbReference type="InterPro" id="IPR001303">
    <property type="entry name" value="Aldolase_II/adducin_N"/>
</dbReference>
<dbReference type="Proteomes" id="UP001501074">
    <property type="component" value="Unassembled WGS sequence"/>
</dbReference>
<dbReference type="SMART" id="SM01007">
    <property type="entry name" value="Aldolase_II"/>
    <property type="match status" value="1"/>
</dbReference>
<keyword evidence="2" id="KW-0456">Lyase</keyword>
<evidence type="ECO:0000256" key="2">
    <source>
        <dbReference type="ARBA" id="ARBA00023239"/>
    </source>
</evidence>
<dbReference type="RefSeq" id="WP_231485933.1">
    <property type="nucleotide sequence ID" value="NZ_BAAAZO010000002.1"/>
</dbReference>
<evidence type="ECO:0000256" key="1">
    <source>
        <dbReference type="ARBA" id="ARBA00022723"/>
    </source>
</evidence>
<gene>
    <name evidence="4" type="ORF">GCM10022223_11820</name>
</gene>
<dbReference type="Pfam" id="PF00596">
    <property type="entry name" value="Aldolase_II"/>
    <property type="match status" value="1"/>
</dbReference>
<reference evidence="5" key="1">
    <citation type="journal article" date="2019" name="Int. J. Syst. Evol. Microbiol.">
        <title>The Global Catalogue of Microorganisms (GCM) 10K type strain sequencing project: providing services to taxonomists for standard genome sequencing and annotation.</title>
        <authorList>
            <consortium name="The Broad Institute Genomics Platform"/>
            <consortium name="The Broad Institute Genome Sequencing Center for Infectious Disease"/>
            <person name="Wu L."/>
            <person name="Ma J."/>
        </authorList>
    </citation>
    <scope>NUCLEOTIDE SEQUENCE [LARGE SCALE GENOMIC DNA]</scope>
    <source>
        <strain evidence="5">JCM 16902</strain>
    </source>
</reference>
<dbReference type="Gene3D" id="3.40.225.10">
    <property type="entry name" value="Class II aldolase/adducin N-terminal domain"/>
    <property type="match status" value="1"/>
</dbReference>
<organism evidence="4 5">
    <name type="scientific">Kineosporia mesophila</name>
    <dbReference type="NCBI Taxonomy" id="566012"/>
    <lineage>
        <taxon>Bacteria</taxon>
        <taxon>Bacillati</taxon>
        <taxon>Actinomycetota</taxon>
        <taxon>Actinomycetes</taxon>
        <taxon>Kineosporiales</taxon>
        <taxon>Kineosporiaceae</taxon>
        <taxon>Kineosporia</taxon>
    </lineage>
</organism>
<proteinExistence type="predicted"/>
<name>A0ABP6Z4R5_9ACTN</name>
<dbReference type="PANTHER" id="PTHR22789">
    <property type="entry name" value="FUCULOSE PHOSPHATE ALDOLASE"/>
    <property type="match status" value="1"/>
</dbReference>
<dbReference type="InterPro" id="IPR036409">
    <property type="entry name" value="Aldolase_II/adducin_N_sf"/>
</dbReference>
<evidence type="ECO:0000313" key="4">
    <source>
        <dbReference type="EMBL" id="GAA3598158.1"/>
    </source>
</evidence>
<dbReference type="PANTHER" id="PTHR22789:SF0">
    <property type="entry name" value="3-OXO-TETRONATE 4-PHOSPHATE DECARBOXYLASE-RELATED"/>
    <property type="match status" value="1"/>
</dbReference>
<comment type="caution">
    <text evidence="4">The sequence shown here is derived from an EMBL/GenBank/DDBJ whole genome shotgun (WGS) entry which is preliminary data.</text>
</comment>
<accession>A0ABP6Z4R5</accession>
<sequence>MDPREKLAATCRDVAARGVAVGGAGNISVRVDDRILITRGGLRFEVATADDISVVGLDGELLEGERPSSETGLHLGVYRRSGDTAIVHTHGKAAVAVGLVAQEIPLIHYNLLRLGGRVPTVGYFTFGSRELADAVGAAVGNGARAALMRNHGSVACGTSLDEAVEHAEMTEWLCEIYLAARPLGEPALLTPGDLDDVLAQARRLSYGQN</sequence>